<dbReference type="OMA" id="WHGNHVW"/>
<dbReference type="EMBL" id="HF935285">
    <property type="protein sequence ID" value="CCX06291.1"/>
    <property type="molecule type" value="Genomic_DNA"/>
</dbReference>
<gene>
    <name evidence="3" type="ORF">PCON_05878</name>
</gene>
<accession>U4KX22</accession>
<feature type="region of interest" description="Disordered" evidence="1">
    <location>
        <begin position="1"/>
        <end position="66"/>
    </location>
</feature>
<proteinExistence type="predicted"/>
<evidence type="ECO:0000259" key="2">
    <source>
        <dbReference type="SMART" id="SM00694"/>
    </source>
</evidence>
<sequence length="571" mass="61815">MVRLSTSSLSLFSRSSTNASTASPPSRIALIDNTVSATATPRSQSPSAPAEAAVPRRSTDNSKRETLRRAIAERRYKKWSLNPGSEEPTDSEGDLEEAPDARAGGVVVERDFGDAQQGSERGRQQDRSAAASADQRRRREEIAEIDVLYENQRGAFVCGLPLFSSKSLLNFDPSAWQNIHFRPSAVSILDAQVPDPSWIWDWKTWYVDMTSDVDEEGWAYSFSFSPAFAWHGNHVWFHSFVRRRRWLRKRIKLPTTASGTPLTADYGSSRAGSVDRAHRLNNDYFTIHSRKDPGLKVAAGDWGGSGGEEEDADIRDIPKLMAVVKHARLDREKIEAVMRFVEDGGDEIAYLAEKMPTLMSSMVFQASRRQLLAHLVDYTDQYSSGKAPLITILVPTPLVSDPPTVVNTPSPGTPAVSPGTEVPGTASAASIVGAANIANTANILTSGITNPASGDAVPPHKAVSKITALVDPFATASLSIAGKSPSADSPAFRARKTENLKKSTAAADAEVKRLEFWSDIKDIVRKGESAGAVGEGWEDVDDVLGLSGPRMGNAKVFGGAGGVGRWRVERL</sequence>
<dbReference type="PANTHER" id="PTHR23250:SF1">
    <property type="entry name" value="TECTONIN BETA-PROPELLER REPEAT-CONTAINING PROTEIN 1"/>
    <property type="match status" value="1"/>
</dbReference>
<keyword evidence="4" id="KW-1185">Reference proteome</keyword>
<feature type="compositionally biased region" description="Low complexity" evidence="1">
    <location>
        <begin position="1"/>
        <end position="27"/>
    </location>
</feature>
<reference evidence="3 4" key="1">
    <citation type="journal article" date="2013" name="PLoS Genet.">
        <title>The genome and development-dependent transcriptomes of Pyronema confluens: a window into fungal evolution.</title>
        <authorList>
            <person name="Traeger S."/>
            <person name="Altegoer F."/>
            <person name="Freitag M."/>
            <person name="Gabaldon T."/>
            <person name="Kempken F."/>
            <person name="Kumar A."/>
            <person name="Marcet-Houben M."/>
            <person name="Poggeler S."/>
            <person name="Stajich J.E."/>
            <person name="Nowrousian M."/>
        </authorList>
    </citation>
    <scope>NUCLEOTIDE SEQUENCE [LARGE SCALE GENOMIC DNA]</scope>
    <source>
        <strain evidence="4">CBS 100304</strain>
        <tissue evidence="3">Vegetative mycelium</tissue>
    </source>
</reference>
<evidence type="ECO:0000313" key="3">
    <source>
        <dbReference type="EMBL" id="CCX06291.1"/>
    </source>
</evidence>
<organism evidence="3 4">
    <name type="scientific">Pyronema omphalodes (strain CBS 100304)</name>
    <name type="common">Pyronema confluens</name>
    <dbReference type="NCBI Taxonomy" id="1076935"/>
    <lineage>
        <taxon>Eukaryota</taxon>
        <taxon>Fungi</taxon>
        <taxon>Dikarya</taxon>
        <taxon>Ascomycota</taxon>
        <taxon>Pezizomycotina</taxon>
        <taxon>Pezizomycetes</taxon>
        <taxon>Pezizales</taxon>
        <taxon>Pyronemataceae</taxon>
        <taxon>Pyronema</taxon>
    </lineage>
</organism>
<feature type="compositionally biased region" description="Polar residues" evidence="1">
    <location>
        <begin position="33"/>
        <end position="47"/>
    </location>
</feature>
<dbReference type="InterPro" id="IPR051513">
    <property type="entry name" value="Tectonin_beta-prop"/>
</dbReference>
<feature type="compositionally biased region" description="Acidic residues" evidence="1">
    <location>
        <begin position="87"/>
        <end position="98"/>
    </location>
</feature>
<dbReference type="OrthoDB" id="72441at2759"/>
<name>U4KX22_PYROM</name>
<dbReference type="InterPro" id="IPR006614">
    <property type="entry name" value="Peroxin/Ferlin"/>
</dbReference>
<dbReference type="PANTHER" id="PTHR23250">
    <property type="entry name" value="DYSFERLIN-RELATED"/>
    <property type="match status" value="1"/>
</dbReference>
<feature type="region of interest" description="Disordered" evidence="1">
    <location>
        <begin position="79"/>
        <end position="136"/>
    </location>
</feature>
<feature type="domain" description="Peroxin/Ferlin" evidence="2">
    <location>
        <begin position="217"/>
        <end position="253"/>
    </location>
</feature>
<dbReference type="SMART" id="SM00694">
    <property type="entry name" value="DysFC"/>
    <property type="match status" value="1"/>
</dbReference>
<dbReference type="AlphaFoldDB" id="U4KX22"/>
<evidence type="ECO:0000313" key="4">
    <source>
        <dbReference type="Proteomes" id="UP000018144"/>
    </source>
</evidence>
<feature type="compositionally biased region" description="Basic and acidic residues" evidence="1">
    <location>
        <begin position="57"/>
        <end position="66"/>
    </location>
</feature>
<dbReference type="Proteomes" id="UP000018144">
    <property type="component" value="Unassembled WGS sequence"/>
</dbReference>
<dbReference type="GO" id="GO:0016020">
    <property type="term" value="C:membrane"/>
    <property type="evidence" value="ECO:0007669"/>
    <property type="project" value="InterPro"/>
</dbReference>
<evidence type="ECO:0000256" key="1">
    <source>
        <dbReference type="SAM" id="MobiDB-lite"/>
    </source>
</evidence>
<dbReference type="eggNOG" id="ENOG502S2MG">
    <property type="taxonomic scope" value="Eukaryota"/>
</dbReference>
<dbReference type="STRING" id="1076935.U4KX22"/>
<protein>
    <submittedName>
        <fullName evidence="3">Similar to Meiotically up-regulated gene 65 protein acc. no. O94611</fullName>
    </submittedName>
</protein>